<gene>
    <name evidence="1" type="ORF">ACFQBT_10185</name>
</gene>
<dbReference type="Proteomes" id="UP001596356">
    <property type="component" value="Unassembled WGS sequence"/>
</dbReference>
<evidence type="ECO:0008006" key="3">
    <source>
        <dbReference type="Google" id="ProtNLM"/>
    </source>
</evidence>
<evidence type="ECO:0000313" key="2">
    <source>
        <dbReference type="Proteomes" id="UP001596356"/>
    </source>
</evidence>
<evidence type="ECO:0000313" key="1">
    <source>
        <dbReference type="EMBL" id="MFC6714159.1"/>
    </source>
</evidence>
<sequence>MDAPLSAGQCIRAVVNAVNGSTAVGLLVAVAGRSALRRGPRGLILAQGYRLPVPPAPAFTVGNVIVARYDWDLLNQYRPQLLVHEEKHSTQYAVCGGLLYLPLYVAASAWSWLRTGDVASRNVFERGAGLADGGYRERAVRPLFRRDRLA</sequence>
<comment type="caution">
    <text evidence="1">The sequence shown here is derived from an EMBL/GenBank/DDBJ whole genome shotgun (WGS) entry which is preliminary data.</text>
</comment>
<protein>
    <recommendedName>
        <fullName evidence="3">DUF4157 domain-containing protein</fullName>
    </recommendedName>
</protein>
<accession>A0ABW2AT20</accession>
<name>A0ABW2AT20_9MICO</name>
<reference evidence="2" key="1">
    <citation type="journal article" date="2019" name="Int. J. Syst. Evol. Microbiol.">
        <title>The Global Catalogue of Microorganisms (GCM) 10K type strain sequencing project: providing services to taxonomists for standard genome sequencing and annotation.</title>
        <authorList>
            <consortium name="The Broad Institute Genomics Platform"/>
            <consortium name="The Broad Institute Genome Sequencing Center for Infectious Disease"/>
            <person name="Wu L."/>
            <person name="Ma J."/>
        </authorList>
    </citation>
    <scope>NUCLEOTIDE SEQUENCE [LARGE SCALE GENOMIC DNA]</scope>
    <source>
        <strain evidence="2">NBRC 106593</strain>
    </source>
</reference>
<proteinExistence type="predicted"/>
<organism evidence="1 2">
    <name type="scientific">Branchiibius cervicis</name>
    <dbReference type="NCBI Taxonomy" id="908252"/>
    <lineage>
        <taxon>Bacteria</taxon>
        <taxon>Bacillati</taxon>
        <taxon>Actinomycetota</taxon>
        <taxon>Actinomycetes</taxon>
        <taxon>Micrococcales</taxon>
        <taxon>Dermacoccaceae</taxon>
        <taxon>Branchiibius</taxon>
    </lineage>
</organism>
<dbReference type="EMBL" id="JBHSWJ010000002">
    <property type="protein sequence ID" value="MFC6714159.1"/>
    <property type="molecule type" value="Genomic_DNA"/>
</dbReference>
<keyword evidence="2" id="KW-1185">Reference proteome</keyword>
<dbReference type="RefSeq" id="WP_377822441.1">
    <property type="nucleotide sequence ID" value="NZ_JBHSWJ010000002.1"/>
</dbReference>